<feature type="compositionally biased region" description="Low complexity" evidence="1">
    <location>
        <begin position="247"/>
        <end position="263"/>
    </location>
</feature>
<sequence length="263" mass="28691">MSLGPAAPPENPILGFGRFGDSPMCPIRVRSPADLFPNSQGVMASVWIRTAQHHSLLSQVLILMIKGDLPSVQDYEQVMPHGSFWDNDAFSRPLLKCSTRYNMDAAAPQSWPDLPPDLVHLISGRLHDLADFVRFHAVCKPWRDMLPESQPRPLFLPWLLAPGHRPTDVAQFRSAGTTWCAPGTSSRRNMWLASADGTGRWLLTVCGGGRDEKKPPPPRLINPFTGATATLPRLPEQRSSNLGSRGAATASSTPTAPSPCSTL</sequence>
<feature type="non-terminal residue" evidence="2">
    <location>
        <position position="1"/>
    </location>
</feature>
<accession>A0A5J9TGM4</accession>
<evidence type="ECO:0000313" key="3">
    <source>
        <dbReference type="Proteomes" id="UP000324897"/>
    </source>
</evidence>
<reference evidence="2 3" key="1">
    <citation type="journal article" date="2019" name="Sci. Rep.">
        <title>A high-quality genome of Eragrostis curvula grass provides insights into Poaceae evolution and supports new strategies to enhance forage quality.</title>
        <authorList>
            <person name="Carballo J."/>
            <person name="Santos B.A.C.M."/>
            <person name="Zappacosta D."/>
            <person name="Garbus I."/>
            <person name="Selva J.P."/>
            <person name="Gallo C.A."/>
            <person name="Diaz A."/>
            <person name="Albertini E."/>
            <person name="Caccamo M."/>
            <person name="Echenique V."/>
        </authorList>
    </citation>
    <scope>NUCLEOTIDE SEQUENCE [LARGE SCALE GENOMIC DNA]</scope>
    <source>
        <strain evidence="3">cv. Victoria</strain>
        <tissue evidence="2">Leaf</tissue>
    </source>
</reference>
<dbReference type="OrthoDB" id="696885at2759"/>
<comment type="caution">
    <text evidence="2">The sequence shown here is derived from an EMBL/GenBank/DDBJ whole genome shotgun (WGS) entry which is preliminary data.</text>
</comment>
<dbReference type="Gramene" id="TVU10530">
    <property type="protein sequence ID" value="TVU10530"/>
    <property type="gene ID" value="EJB05_44067"/>
</dbReference>
<name>A0A5J9TGM4_9POAL</name>
<dbReference type="SUPFAM" id="SSF81383">
    <property type="entry name" value="F-box domain"/>
    <property type="match status" value="1"/>
</dbReference>
<dbReference type="PANTHER" id="PTHR33110:SF134">
    <property type="entry name" value="OS09G0565350 PROTEIN"/>
    <property type="match status" value="1"/>
</dbReference>
<gene>
    <name evidence="2" type="ORF">EJB05_44067</name>
</gene>
<dbReference type="InterPro" id="IPR036047">
    <property type="entry name" value="F-box-like_dom_sf"/>
</dbReference>
<dbReference type="PANTHER" id="PTHR33110">
    <property type="entry name" value="F-BOX/KELCH-REPEAT PROTEIN-RELATED"/>
    <property type="match status" value="1"/>
</dbReference>
<evidence type="ECO:0000256" key="1">
    <source>
        <dbReference type="SAM" id="MobiDB-lite"/>
    </source>
</evidence>
<evidence type="ECO:0000313" key="2">
    <source>
        <dbReference type="EMBL" id="TVU10530.1"/>
    </source>
</evidence>
<feature type="region of interest" description="Disordered" evidence="1">
    <location>
        <begin position="207"/>
        <end position="263"/>
    </location>
</feature>
<proteinExistence type="predicted"/>
<protein>
    <recommendedName>
        <fullName evidence="4">F-box domain-containing protein</fullName>
    </recommendedName>
</protein>
<organism evidence="2 3">
    <name type="scientific">Eragrostis curvula</name>
    <name type="common">weeping love grass</name>
    <dbReference type="NCBI Taxonomy" id="38414"/>
    <lineage>
        <taxon>Eukaryota</taxon>
        <taxon>Viridiplantae</taxon>
        <taxon>Streptophyta</taxon>
        <taxon>Embryophyta</taxon>
        <taxon>Tracheophyta</taxon>
        <taxon>Spermatophyta</taxon>
        <taxon>Magnoliopsida</taxon>
        <taxon>Liliopsida</taxon>
        <taxon>Poales</taxon>
        <taxon>Poaceae</taxon>
        <taxon>PACMAD clade</taxon>
        <taxon>Chloridoideae</taxon>
        <taxon>Eragrostideae</taxon>
        <taxon>Eragrostidinae</taxon>
        <taxon>Eragrostis</taxon>
    </lineage>
</organism>
<dbReference type="EMBL" id="RWGY01000039">
    <property type="protein sequence ID" value="TVU10530.1"/>
    <property type="molecule type" value="Genomic_DNA"/>
</dbReference>
<dbReference type="AlphaFoldDB" id="A0A5J9TGM4"/>
<keyword evidence="3" id="KW-1185">Reference proteome</keyword>
<dbReference type="Proteomes" id="UP000324897">
    <property type="component" value="Chromosome 3"/>
</dbReference>
<evidence type="ECO:0008006" key="4">
    <source>
        <dbReference type="Google" id="ProtNLM"/>
    </source>
</evidence>